<comment type="subunit">
    <text evidence="6">Monomer.</text>
</comment>
<dbReference type="HAMAP" id="MF_01974">
    <property type="entry name" value="MetAP_1"/>
    <property type="match status" value="1"/>
</dbReference>
<accession>A0A9D1NGM2</accession>
<evidence type="ECO:0000313" key="10">
    <source>
        <dbReference type="Proteomes" id="UP000886743"/>
    </source>
</evidence>
<dbReference type="InterPro" id="IPR036005">
    <property type="entry name" value="Creatinase/aminopeptidase-like"/>
</dbReference>
<dbReference type="EC" id="3.4.11.18" evidence="6 7"/>
<evidence type="ECO:0000256" key="4">
    <source>
        <dbReference type="ARBA" id="ARBA00022723"/>
    </source>
</evidence>
<evidence type="ECO:0000259" key="8">
    <source>
        <dbReference type="Pfam" id="PF00557"/>
    </source>
</evidence>
<dbReference type="NCBIfam" id="TIGR00500">
    <property type="entry name" value="met_pdase_I"/>
    <property type="match status" value="1"/>
</dbReference>
<feature type="binding site" evidence="6">
    <location>
        <position position="232"/>
    </location>
    <ligand>
        <name>a divalent metal cation</name>
        <dbReference type="ChEBI" id="CHEBI:60240"/>
        <label>1</label>
    </ligand>
</feature>
<evidence type="ECO:0000256" key="2">
    <source>
        <dbReference type="ARBA" id="ARBA00022438"/>
    </source>
</evidence>
<dbReference type="GO" id="GO:0046872">
    <property type="term" value="F:metal ion binding"/>
    <property type="evidence" value="ECO:0007669"/>
    <property type="project" value="UniProtKB-UniRule"/>
</dbReference>
<feature type="binding site" evidence="6">
    <location>
        <position position="77"/>
    </location>
    <ligand>
        <name>substrate</name>
    </ligand>
</feature>
<sequence>MITIKSHKEVDLMRQAGKIVAGTFEALRRAVKPGVTTKELDHIAYDYIRSHGATPSFLNYSGFPASICASINDTVIHGIPDDTKLCEGDIISLDIGACYKGYHGDSAKTFPVGKISADAQRLIDVTRQSFYEGIQFATRKNRVGDISAAIGNYVEENGFSVVRDYTGHGVGRHLHEDPSILNFGRPGHGLRLMAGMTIAVEPMVNAGGYGVYVEDDDWTVRTDDGSLSAHYEHTILITDGVCEILTQ</sequence>
<comment type="function">
    <text evidence="1 6">Removes the N-terminal methionine from nascent proteins. The N-terminal methionine is often cleaved when the second residue in the primary sequence is small and uncharged (Met-Ala-, Cys, Gly, Pro, Ser, Thr, or Val). Requires deformylation of the N(alpha)-formylated initiator methionine before it can be hydrolyzed.</text>
</comment>
<evidence type="ECO:0000313" key="9">
    <source>
        <dbReference type="EMBL" id="HIV02804.1"/>
    </source>
</evidence>
<feature type="binding site" evidence="6">
    <location>
        <position position="175"/>
    </location>
    <ligand>
        <name>substrate</name>
    </ligand>
</feature>
<feature type="binding site" evidence="6">
    <location>
        <position position="232"/>
    </location>
    <ligand>
        <name>a divalent metal cation</name>
        <dbReference type="ChEBI" id="CHEBI:60240"/>
        <label>2</label>
        <note>catalytic</note>
    </ligand>
</feature>
<gene>
    <name evidence="6 9" type="primary">map</name>
    <name evidence="9" type="ORF">IAC74_04460</name>
</gene>
<dbReference type="GO" id="GO:0006508">
    <property type="term" value="P:proteolysis"/>
    <property type="evidence" value="ECO:0007669"/>
    <property type="project" value="UniProtKB-KW"/>
</dbReference>
<keyword evidence="5 6" id="KW-0378">Hydrolase</keyword>
<comment type="catalytic activity">
    <reaction evidence="6 7">
        <text>Release of N-terminal amino acids, preferentially methionine, from peptides and arylamides.</text>
        <dbReference type="EC" id="3.4.11.18"/>
    </reaction>
</comment>
<dbReference type="EMBL" id="DVOF01000129">
    <property type="protein sequence ID" value="HIV02804.1"/>
    <property type="molecule type" value="Genomic_DNA"/>
</dbReference>
<dbReference type="Proteomes" id="UP000886743">
    <property type="component" value="Unassembled WGS sequence"/>
</dbReference>
<dbReference type="PRINTS" id="PR00599">
    <property type="entry name" value="MAPEPTIDASE"/>
</dbReference>
<dbReference type="Pfam" id="PF00557">
    <property type="entry name" value="Peptidase_M24"/>
    <property type="match status" value="1"/>
</dbReference>
<feature type="binding site" evidence="6">
    <location>
        <position position="168"/>
    </location>
    <ligand>
        <name>a divalent metal cation</name>
        <dbReference type="ChEBI" id="CHEBI:60240"/>
        <label>2</label>
        <note>catalytic</note>
    </ligand>
</feature>
<reference evidence="9" key="2">
    <citation type="journal article" date="2021" name="PeerJ">
        <title>Extensive microbial diversity within the chicken gut microbiome revealed by metagenomics and culture.</title>
        <authorList>
            <person name="Gilroy R."/>
            <person name="Ravi A."/>
            <person name="Getino M."/>
            <person name="Pursley I."/>
            <person name="Horton D.L."/>
            <person name="Alikhan N.F."/>
            <person name="Baker D."/>
            <person name="Gharbi K."/>
            <person name="Hall N."/>
            <person name="Watson M."/>
            <person name="Adriaenssens E.M."/>
            <person name="Foster-Nyarko E."/>
            <person name="Jarju S."/>
            <person name="Secka A."/>
            <person name="Antonio M."/>
            <person name="Oren A."/>
            <person name="Chaudhuri R.R."/>
            <person name="La Ragione R."/>
            <person name="Hildebrand F."/>
            <person name="Pallen M.J."/>
        </authorList>
    </citation>
    <scope>NUCLEOTIDE SEQUENCE</scope>
    <source>
        <strain evidence="9">4920</strain>
    </source>
</reference>
<feature type="domain" description="Peptidase M24" evidence="8">
    <location>
        <begin position="12"/>
        <end position="239"/>
    </location>
</feature>
<keyword evidence="4 6" id="KW-0479">Metal-binding</keyword>
<name>A0A9D1NGM2_9FIRM</name>
<dbReference type="GO" id="GO:0070006">
    <property type="term" value="F:metalloaminopeptidase activity"/>
    <property type="evidence" value="ECO:0007669"/>
    <property type="project" value="UniProtKB-UniRule"/>
</dbReference>
<dbReference type="GO" id="GO:0005829">
    <property type="term" value="C:cytosol"/>
    <property type="evidence" value="ECO:0007669"/>
    <property type="project" value="TreeGrafter"/>
</dbReference>
<keyword evidence="3 6" id="KW-0645">Protease</keyword>
<dbReference type="GO" id="GO:0004239">
    <property type="term" value="F:initiator methionyl aminopeptidase activity"/>
    <property type="evidence" value="ECO:0007669"/>
    <property type="project" value="UniProtKB-UniRule"/>
</dbReference>
<evidence type="ECO:0000256" key="6">
    <source>
        <dbReference type="HAMAP-Rule" id="MF_01974"/>
    </source>
</evidence>
<comment type="similarity">
    <text evidence="6">Belongs to the peptidase M24A family. Methionine aminopeptidase type 1 subfamily.</text>
</comment>
<dbReference type="CDD" id="cd01086">
    <property type="entry name" value="MetAP1"/>
    <property type="match status" value="1"/>
</dbReference>
<dbReference type="InterPro" id="IPR000994">
    <property type="entry name" value="Pept_M24"/>
</dbReference>
<comment type="cofactor">
    <cofactor evidence="6">
        <name>Co(2+)</name>
        <dbReference type="ChEBI" id="CHEBI:48828"/>
    </cofactor>
    <cofactor evidence="6">
        <name>Zn(2+)</name>
        <dbReference type="ChEBI" id="CHEBI:29105"/>
    </cofactor>
    <cofactor evidence="6">
        <name>Mn(2+)</name>
        <dbReference type="ChEBI" id="CHEBI:29035"/>
    </cofactor>
    <cofactor evidence="6">
        <name>Fe(2+)</name>
        <dbReference type="ChEBI" id="CHEBI:29033"/>
    </cofactor>
    <text evidence="6">Binds 2 divalent metal cations per subunit. Has a high-affinity and a low affinity metal-binding site. The true nature of the physiological cofactor is under debate. The enzyme is active with cobalt, zinc, manganese or divalent iron ions. Most likely, methionine aminopeptidases function as mononuclear Fe(2+)-metalloproteases under physiological conditions, and the catalytically relevant metal-binding site has been assigned to the histidine-containing high-affinity site.</text>
</comment>
<proteinExistence type="inferred from homology"/>
<dbReference type="PANTHER" id="PTHR43330:SF27">
    <property type="entry name" value="METHIONINE AMINOPEPTIDASE"/>
    <property type="match status" value="1"/>
</dbReference>
<evidence type="ECO:0000256" key="5">
    <source>
        <dbReference type="ARBA" id="ARBA00022801"/>
    </source>
</evidence>
<evidence type="ECO:0000256" key="3">
    <source>
        <dbReference type="ARBA" id="ARBA00022670"/>
    </source>
</evidence>
<feature type="binding site" evidence="6">
    <location>
        <position position="105"/>
    </location>
    <ligand>
        <name>a divalent metal cation</name>
        <dbReference type="ChEBI" id="CHEBI:60240"/>
        <label>1</label>
    </ligand>
</feature>
<dbReference type="PANTHER" id="PTHR43330">
    <property type="entry name" value="METHIONINE AMINOPEPTIDASE"/>
    <property type="match status" value="1"/>
</dbReference>
<dbReference type="Gene3D" id="3.90.230.10">
    <property type="entry name" value="Creatinase/methionine aminopeptidase superfamily"/>
    <property type="match status" value="1"/>
</dbReference>
<comment type="caution">
    <text evidence="9">The sequence shown here is derived from an EMBL/GenBank/DDBJ whole genome shotgun (WGS) entry which is preliminary data.</text>
</comment>
<dbReference type="InterPro" id="IPR002467">
    <property type="entry name" value="Pept_M24A_MAP1"/>
</dbReference>
<evidence type="ECO:0000256" key="1">
    <source>
        <dbReference type="ARBA" id="ARBA00002521"/>
    </source>
</evidence>
<dbReference type="AlphaFoldDB" id="A0A9D1NGM2"/>
<protein>
    <recommendedName>
        <fullName evidence="6 7">Methionine aminopeptidase</fullName>
        <shortName evidence="6">MAP</shortName>
        <shortName evidence="6">MetAP</shortName>
        <ecNumber evidence="6 7">3.4.11.18</ecNumber>
    </recommendedName>
    <alternativeName>
        <fullName evidence="6">Peptidase M</fullName>
    </alternativeName>
</protein>
<organism evidence="9 10">
    <name type="scientific">Candidatus Aphodoplasma excrementigallinarum</name>
    <dbReference type="NCBI Taxonomy" id="2840673"/>
    <lineage>
        <taxon>Bacteria</taxon>
        <taxon>Bacillati</taxon>
        <taxon>Bacillota</taxon>
        <taxon>Clostridia</taxon>
        <taxon>Eubacteriales</taxon>
        <taxon>Candidatus Aphodoplasma</taxon>
    </lineage>
</organism>
<feature type="binding site" evidence="6">
    <location>
        <position position="105"/>
    </location>
    <ligand>
        <name>a divalent metal cation</name>
        <dbReference type="ChEBI" id="CHEBI:60240"/>
        <label>2</label>
        <note>catalytic</note>
    </ligand>
</feature>
<reference evidence="9" key="1">
    <citation type="submission" date="2020-10" db="EMBL/GenBank/DDBJ databases">
        <authorList>
            <person name="Gilroy R."/>
        </authorList>
    </citation>
    <scope>NUCLEOTIDE SEQUENCE</scope>
    <source>
        <strain evidence="9">4920</strain>
    </source>
</reference>
<evidence type="ECO:0000256" key="7">
    <source>
        <dbReference type="RuleBase" id="RU003653"/>
    </source>
</evidence>
<feature type="binding site" evidence="6">
    <location>
        <position position="94"/>
    </location>
    <ligand>
        <name>a divalent metal cation</name>
        <dbReference type="ChEBI" id="CHEBI:60240"/>
        <label>1</label>
    </ligand>
</feature>
<keyword evidence="2 6" id="KW-0031">Aminopeptidase</keyword>
<dbReference type="SUPFAM" id="SSF55920">
    <property type="entry name" value="Creatinase/aminopeptidase"/>
    <property type="match status" value="1"/>
</dbReference>
<feature type="binding site" evidence="6">
    <location>
        <position position="201"/>
    </location>
    <ligand>
        <name>a divalent metal cation</name>
        <dbReference type="ChEBI" id="CHEBI:60240"/>
        <label>2</label>
        <note>catalytic</note>
    </ligand>
</feature>
<dbReference type="PROSITE" id="PS00680">
    <property type="entry name" value="MAP_1"/>
    <property type="match status" value="1"/>
</dbReference>
<dbReference type="InterPro" id="IPR001714">
    <property type="entry name" value="Pept_M24_MAP"/>
</dbReference>